<dbReference type="Proteomes" id="UP001054252">
    <property type="component" value="Unassembled WGS sequence"/>
</dbReference>
<gene>
    <name evidence="2" type="ORF">SLEP1_g54273</name>
</gene>
<evidence type="ECO:0000256" key="1">
    <source>
        <dbReference type="SAM" id="MobiDB-lite"/>
    </source>
</evidence>
<accession>A0AAV5MCY0</accession>
<evidence type="ECO:0000313" key="3">
    <source>
        <dbReference type="Proteomes" id="UP001054252"/>
    </source>
</evidence>
<keyword evidence="3" id="KW-1185">Reference proteome</keyword>
<evidence type="ECO:0000313" key="2">
    <source>
        <dbReference type="EMBL" id="GKV47368.1"/>
    </source>
</evidence>
<feature type="compositionally biased region" description="Polar residues" evidence="1">
    <location>
        <begin position="8"/>
        <end position="26"/>
    </location>
</feature>
<proteinExistence type="predicted"/>
<dbReference type="AlphaFoldDB" id="A0AAV5MCY0"/>
<dbReference type="EMBL" id="BPVZ01000226">
    <property type="protein sequence ID" value="GKV47368.1"/>
    <property type="molecule type" value="Genomic_DNA"/>
</dbReference>
<organism evidence="2 3">
    <name type="scientific">Rubroshorea leprosula</name>
    <dbReference type="NCBI Taxonomy" id="152421"/>
    <lineage>
        <taxon>Eukaryota</taxon>
        <taxon>Viridiplantae</taxon>
        <taxon>Streptophyta</taxon>
        <taxon>Embryophyta</taxon>
        <taxon>Tracheophyta</taxon>
        <taxon>Spermatophyta</taxon>
        <taxon>Magnoliopsida</taxon>
        <taxon>eudicotyledons</taxon>
        <taxon>Gunneridae</taxon>
        <taxon>Pentapetalae</taxon>
        <taxon>rosids</taxon>
        <taxon>malvids</taxon>
        <taxon>Malvales</taxon>
        <taxon>Dipterocarpaceae</taxon>
        <taxon>Rubroshorea</taxon>
    </lineage>
</organism>
<protein>
    <submittedName>
        <fullName evidence="2">Uncharacterized protein</fullName>
    </submittedName>
</protein>
<name>A0AAV5MCY0_9ROSI</name>
<sequence>MLLGQPDLQMNANGTLQNSDPRCSASSSPAVREFLLCGVAKFSDFFDFPLNFLHFPPVSPSHSSGFCWIYGFDRSVIVALGLRLLFCASEEAKPRARKNEGSDELEG</sequence>
<reference evidence="2 3" key="1">
    <citation type="journal article" date="2021" name="Commun. Biol.">
        <title>The genome of Shorea leprosula (Dipterocarpaceae) highlights the ecological relevance of drought in aseasonal tropical rainforests.</title>
        <authorList>
            <person name="Ng K.K.S."/>
            <person name="Kobayashi M.J."/>
            <person name="Fawcett J.A."/>
            <person name="Hatakeyama M."/>
            <person name="Paape T."/>
            <person name="Ng C.H."/>
            <person name="Ang C.C."/>
            <person name="Tnah L.H."/>
            <person name="Lee C.T."/>
            <person name="Nishiyama T."/>
            <person name="Sese J."/>
            <person name="O'Brien M.J."/>
            <person name="Copetti D."/>
            <person name="Mohd Noor M.I."/>
            <person name="Ong R.C."/>
            <person name="Putra M."/>
            <person name="Sireger I.Z."/>
            <person name="Indrioko S."/>
            <person name="Kosugi Y."/>
            <person name="Izuno A."/>
            <person name="Isagi Y."/>
            <person name="Lee S.L."/>
            <person name="Shimizu K.K."/>
        </authorList>
    </citation>
    <scope>NUCLEOTIDE SEQUENCE [LARGE SCALE GENOMIC DNA]</scope>
    <source>
        <strain evidence="2">214</strain>
    </source>
</reference>
<comment type="caution">
    <text evidence="2">The sequence shown here is derived from an EMBL/GenBank/DDBJ whole genome shotgun (WGS) entry which is preliminary data.</text>
</comment>
<feature type="region of interest" description="Disordered" evidence="1">
    <location>
        <begin position="1"/>
        <end position="26"/>
    </location>
</feature>